<protein>
    <submittedName>
        <fullName evidence="1">Uncharacterized protein</fullName>
    </submittedName>
</protein>
<proteinExistence type="predicted"/>
<organism evidence="1">
    <name type="scientific">Anguilla anguilla</name>
    <name type="common">European freshwater eel</name>
    <name type="synonym">Muraena anguilla</name>
    <dbReference type="NCBI Taxonomy" id="7936"/>
    <lineage>
        <taxon>Eukaryota</taxon>
        <taxon>Metazoa</taxon>
        <taxon>Chordata</taxon>
        <taxon>Craniata</taxon>
        <taxon>Vertebrata</taxon>
        <taxon>Euteleostomi</taxon>
        <taxon>Actinopterygii</taxon>
        <taxon>Neopterygii</taxon>
        <taxon>Teleostei</taxon>
        <taxon>Anguilliformes</taxon>
        <taxon>Anguillidae</taxon>
        <taxon>Anguilla</taxon>
    </lineage>
</organism>
<dbReference type="AlphaFoldDB" id="A0A0E9SKK3"/>
<accession>A0A0E9SKK3</accession>
<dbReference type="EMBL" id="GBXM01066840">
    <property type="protein sequence ID" value="JAH41737.1"/>
    <property type="molecule type" value="Transcribed_RNA"/>
</dbReference>
<reference evidence="1" key="2">
    <citation type="journal article" date="2015" name="Fish Shellfish Immunol.">
        <title>Early steps in the European eel (Anguilla anguilla)-Vibrio vulnificus interaction in the gills: Role of the RtxA13 toxin.</title>
        <authorList>
            <person name="Callol A."/>
            <person name="Pajuelo D."/>
            <person name="Ebbesson L."/>
            <person name="Teles M."/>
            <person name="MacKenzie S."/>
            <person name="Amaro C."/>
        </authorList>
    </citation>
    <scope>NUCLEOTIDE SEQUENCE</scope>
</reference>
<sequence length="46" mass="5279">MHNHRTLNEQCYTAHSMPAPVVTCGDSYRNYREDAPLWTLKSTVLA</sequence>
<evidence type="ECO:0000313" key="1">
    <source>
        <dbReference type="EMBL" id="JAH41737.1"/>
    </source>
</evidence>
<name>A0A0E9SKK3_ANGAN</name>
<reference evidence="1" key="1">
    <citation type="submission" date="2014-11" db="EMBL/GenBank/DDBJ databases">
        <authorList>
            <person name="Amaro Gonzalez C."/>
        </authorList>
    </citation>
    <scope>NUCLEOTIDE SEQUENCE</scope>
</reference>